<proteinExistence type="inferred from homology"/>
<evidence type="ECO:0000313" key="3">
    <source>
        <dbReference type="Proteomes" id="UP000579153"/>
    </source>
</evidence>
<dbReference type="EMBL" id="JACHMB010000001">
    <property type="protein sequence ID" value="MBB5782542.1"/>
    <property type="molecule type" value="Genomic_DNA"/>
</dbReference>
<comment type="caution">
    <text evidence="2">The sequence shown here is derived from an EMBL/GenBank/DDBJ whole genome shotgun (WGS) entry which is preliminary data.</text>
</comment>
<evidence type="ECO:0000313" key="2">
    <source>
        <dbReference type="EMBL" id="MBB5782542.1"/>
    </source>
</evidence>
<gene>
    <name evidence="2" type="ORF">HD596_009298</name>
</gene>
<keyword evidence="3" id="KW-1185">Reference proteome</keyword>
<accession>A0A7W9GF11</accession>
<evidence type="ECO:0000256" key="1">
    <source>
        <dbReference type="ARBA" id="ARBA00009981"/>
    </source>
</evidence>
<organism evidence="2 3">
    <name type="scientific">Nonomuraea jabiensis</name>
    <dbReference type="NCBI Taxonomy" id="882448"/>
    <lineage>
        <taxon>Bacteria</taxon>
        <taxon>Bacillati</taxon>
        <taxon>Actinomycetota</taxon>
        <taxon>Actinomycetes</taxon>
        <taxon>Streptosporangiales</taxon>
        <taxon>Streptosporangiaceae</taxon>
        <taxon>Nonomuraea</taxon>
    </lineage>
</organism>
<dbReference type="RefSeq" id="WP_185075611.1">
    <property type="nucleotide sequence ID" value="NZ_JACHMB010000001.1"/>
</dbReference>
<dbReference type="AlphaFoldDB" id="A0A7W9GF11"/>
<dbReference type="NCBIfam" id="TIGR01552">
    <property type="entry name" value="phd_fam"/>
    <property type="match status" value="1"/>
</dbReference>
<dbReference type="Proteomes" id="UP000579153">
    <property type="component" value="Unassembled WGS sequence"/>
</dbReference>
<dbReference type="SUPFAM" id="SSF143120">
    <property type="entry name" value="YefM-like"/>
    <property type="match status" value="1"/>
</dbReference>
<sequence>MINESVAQPPSYAELHARYGTPLGVEEARARWGTIVKAARGGETILITRERWEWAALVPLSKVSGIWSGLPLVPLSTARGKLGDLVRQVTQPYDESPVLLGRHRTPVAALISARDLLNRAAPPSRTAAEAMLLDGHAVTLTCDLDAPSGPVFSAVAVDRQGGIVAAGSGADLREALRALTPTRD</sequence>
<comment type="similarity">
    <text evidence="1">Belongs to the phD/YefM antitoxin family.</text>
</comment>
<name>A0A7W9GF11_9ACTN</name>
<protein>
    <submittedName>
        <fullName evidence="2">Prevent-host-death family protein</fullName>
    </submittedName>
</protein>
<reference evidence="2 3" key="1">
    <citation type="submission" date="2020-08" db="EMBL/GenBank/DDBJ databases">
        <title>Sequencing the genomes of 1000 actinobacteria strains.</title>
        <authorList>
            <person name="Klenk H.-P."/>
        </authorList>
    </citation>
    <scope>NUCLEOTIDE SEQUENCE [LARGE SCALE GENOMIC DNA]</scope>
    <source>
        <strain evidence="2 3">DSM 45507</strain>
    </source>
</reference>
<dbReference type="InterPro" id="IPR036165">
    <property type="entry name" value="YefM-like_sf"/>
</dbReference>